<feature type="binding site" evidence="15">
    <location>
        <position position="202"/>
    </location>
    <ligand>
        <name>FMN</name>
        <dbReference type="ChEBI" id="CHEBI:58210"/>
    </ligand>
</feature>
<dbReference type="InterPro" id="IPR013785">
    <property type="entry name" value="Aldolase_TIM"/>
</dbReference>
<evidence type="ECO:0000256" key="7">
    <source>
        <dbReference type="ARBA" id="ARBA00022857"/>
    </source>
</evidence>
<evidence type="ECO:0000259" key="16">
    <source>
        <dbReference type="Pfam" id="PF01207"/>
    </source>
</evidence>
<name>A0A3N1NIE0_9GAMM</name>
<evidence type="ECO:0000256" key="12">
    <source>
        <dbReference type="HAMAP-Rule" id="MF_02042"/>
    </source>
</evidence>
<dbReference type="SUPFAM" id="SSF51395">
    <property type="entry name" value="FMN-linked oxidoreductases"/>
    <property type="match status" value="1"/>
</dbReference>
<evidence type="ECO:0000256" key="4">
    <source>
        <dbReference type="ARBA" id="ARBA00022630"/>
    </source>
</evidence>
<dbReference type="PANTHER" id="PTHR45846">
    <property type="entry name" value="TRNA-DIHYDROURIDINE(47) SYNTHASE [NAD(P)(+)]-LIKE"/>
    <property type="match status" value="1"/>
</dbReference>
<dbReference type="GO" id="GO:0017150">
    <property type="term" value="F:tRNA dihydrouridine synthase activity"/>
    <property type="evidence" value="ECO:0007669"/>
    <property type="project" value="UniProtKB-UniRule"/>
</dbReference>
<comment type="caution">
    <text evidence="17">The sequence shown here is derived from an EMBL/GenBank/DDBJ whole genome shotgun (WGS) entry which is preliminary data.</text>
</comment>
<keyword evidence="5 12" id="KW-0288">FMN</keyword>
<dbReference type="CDD" id="cd02801">
    <property type="entry name" value="DUS_like_FMN"/>
    <property type="match status" value="1"/>
</dbReference>
<keyword evidence="6 12" id="KW-0819">tRNA processing</keyword>
<feature type="active site" description="Proton donor" evidence="12 14">
    <location>
        <position position="133"/>
    </location>
</feature>
<dbReference type="EMBL" id="RJUK01000001">
    <property type="protein sequence ID" value="ROQ19574.1"/>
    <property type="molecule type" value="Genomic_DNA"/>
</dbReference>
<comment type="similarity">
    <text evidence="12">Belongs to the Dus family. DusB subfamily.</text>
</comment>
<keyword evidence="15" id="KW-0547">Nucleotide-binding</keyword>
<organism evidence="17 18">
    <name type="scientific">Marinimicrobium koreense</name>
    <dbReference type="NCBI Taxonomy" id="306545"/>
    <lineage>
        <taxon>Bacteria</taxon>
        <taxon>Pseudomonadati</taxon>
        <taxon>Pseudomonadota</taxon>
        <taxon>Gammaproteobacteria</taxon>
        <taxon>Cellvibrionales</taxon>
        <taxon>Cellvibrionaceae</taxon>
        <taxon>Marinimicrobium</taxon>
    </lineage>
</organism>
<protein>
    <recommendedName>
        <fullName evidence="12">tRNA-dihydrouridine synthase B</fullName>
        <ecNumber evidence="12">1.3.1.-</ecNumber>
    </recommendedName>
</protein>
<evidence type="ECO:0000256" key="1">
    <source>
        <dbReference type="ARBA" id="ARBA00001917"/>
    </source>
</evidence>
<dbReference type="GO" id="GO:0010181">
    <property type="term" value="F:FMN binding"/>
    <property type="evidence" value="ECO:0007669"/>
    <property type="project" value="UniProtKB-UniRule"/>
</dbReference>
<dbReference type="Gene3D" id="1.10.1200.80">
    <property type="entry name" value="Putative flavin oxidoreducatase, domain 2"/>
    <property type="match status" value="1"/>
</dbReference>
<dbReference type="HAMAP" id="MF_02042">
    <property type="entry name" value="DusB_subfam"/>
    <property type="match status" value="1"/>
</dbReference>
<evidence type="ECO:0000256" key="6">
    <source>
        <dbReference type="ARBA" id="ARBA00022694"/>
    </source>
</evidence>
<evidence type="ECO:0000313" key="18">
    <source>
        <dbReference type="Proteomes" id="UP000273643"/>
    </source>
</evidence>
<keyword evidence="4 12" id="KW-0285">Flavoprotein</keyword>
<evidence type="ECO:0000256" key="5">
    <source>
        <dbReference type="ARBA" id="ARBA00022643"/>
    </source>
</evidence>
<comment type="catalytic activity">
    <reaction evidence="10 12">
        <text>a 5,6-dihydrouridine in tRNA + NADP(+) = a uridine in tRNA + NADPH + H(+)</text>
        <dbReference type="Rhea" id="RHEA:23624"/>
        <dbReference type="Rhea" id="RHEA-COMP:13339"/>
        <dbReference type="Rhea" id="RHEA-COMP:13887"/>
        <dbReference type="ChEBI" id="CHEBI:15378"/>
        <dbReference type="ChEBI" id="CHEBI:57783"/>
        <dbReference type="ChEBI" id="CHEBI:58349"/>
        <dbReference type="ChEBI" id="CHEBI:65315"/>
        <dbReference type="ChEBI" id="CHEBI:74443"/>
    </reaction>
</comment>
<feature type="binding site" evidence="12">
    <location>
        <begin position="233"/>
        <end position="235"/>
    </location>
    <ligand>
        <name>FMN</name>
        <dbReference type="ChEBI" id="CHEBI:58210"/>
    </ligand>
</feature>
<comment type="cofactor">
    <cofactor evidence="1 12 13 15">
        <name>FMN</name>
        <dbReference type="ChEBI" id="CHEBI:58210"/>
    </cofactor>
</comment>
<accession>A0A3N1NIE0</accession>
<dbReference type="AlphaFoldDB" id="A0A3N1NIE0"/>
<dbReference type="PROSITE" id="PS01136">
    <property type="entry name" value="UPF0034"/>
    <property type="match status" value="1"/>
</dbReference>
<evidence type="ECO:0000256" key="3">
    <source>
        <dbReference type="ARBA" id="ARBA00022555"/>
    </source>
</evidence>
<dbReference type="InterPro" id="IPR018517">
    <property type="entry name" value="tRNA_hU_synthase_CS"/>
</dbReference>
<dbReference type="Gene3D" id="3.20.20.70">
    <property type="entry name" value="Aldolase class I"/>
    <property type="match status" value="1"/>
</dbReference>
<comment type="function">
    <text evidence="2 12 13">Catalyzes the synthesis of 5,6-dihydrouridine (D), a modified base found in the D-loop of most tRNAs, via the reduction of the C5-C6 double bond in target uridines.</text>
</comment>
<dbReference type="EC" id="1.3.1.-" evidence="12"/>
<reference evidence="17 18" key="1">
    <citation type="submission" date="2018-11" db="EMBL/GenBank/DDBJ databases">
        <title>Genomic Encyclopedia of Type Strains, Phase IV (KMG-IV): sequencing the most valuable type-strain genomes for metagenomic binning, comparative biology and taxonomic classification.</title>
        <authorList>
            <person name="Goeker M."/>
        </authorList>
    </citation>
    <scope>NUCLEOTIDE SEQUENCE [LARGE SCALE GENOMIC DNA]</scope>
    <source>
        <strain evidence="17 18">DSM 16974</strain>
    </source>
</reference>
<keyword evidence="3 12" id="KW-0820">tRNA-binding</keyword>
<comment type="catalytic activity">
    <reaction evidence="11 12">
        <text>a 5,6-dihydrouridine in tRNA + NAD(+) = a uridine in tRNA + NADH + H(+)</text>
        <dbReference type="Rhea" id="RHEA:54452"/>
        <dbReference type="Rhea" id="RHEA-COMP:13339"/>
        <dbReference type="Rhea" id="RHEA-COMP:13887"/>
        <dbReference type="ChEBI" id="CHEBI:15378"/>
        <dbReference type="ChEBI" id="CHEBI:57540"/>
        <dbReference type="ChEBI" id="CHEBI:57945"/>
        <dbReference type="ChEBI" id="CHEBI:65315"/>
        <dbReference type="ChEBI" id="CHEBI:74443"/>
    </reaction>
</comment>
<dbReference type="InterPro" id="IPR024036">
    <property type="entry name" value="tRNA-dHydroUridine_Synthase_C"/>
</dbReference>
<dbReference type="GO" id="GO:0000049">
    <property type="term" value="F:tRNA binding"/>
    <property type="evidence" value="ECO:0007669"/>
    <property type="project" value="UniProtKB-UniRule"/>
</dbReference>
<dbReference type="NCBIfam" id="TIGR00737">
    <property type="entry name" value="nifR3_yhdG"/>
    <property type="match status" value="1"/>
</dbReference>
<dbReference type="InterPro" id="IPR004652">
    <property type="entry name" value="DusB-like"/>
</dbReference>
<keyword evidence="8 12" id="KW-0694">RNA-binding</keyword>
<evidence type="ECO:0000256" key="9">
    <source>
        <dbReference type="ARBA" id="ARBA00023002"/>
    </source>
</evidence>
<dbReference type="GO" id="GO:0050660">
    <property type="term" value="F:flavin adenine dinucleotide binding"/>
    <property type="evidence" value="ECO:0007669"/>
    <property type="project" value="InterPro"/>
</dbReference>
<dbReference type="PANTHER" id="PTHR45846:SF1">
    <property type="entry name" value="TRNA-DIHYDROURIDINE(47) SYNTHASE [NAD(P)(+)]-LIKE"/>
    <property type="match status" value="1"/>
</dbReference>
<gene>
    <name evidence="12" type="primary">dusB</name>
    <name evidence="17" type="ORF">EDC38_0158</name>
</gene>
<proteinExistence type="inferred from homology"/>
<evidence type="ECO:0000256" key="13">
    <source>
        <dbReference type="PIRNR" id="PIRNR006621"/>
    </source>
</evidence>
<evidence type="ECO:0000313" key="17">
    <source>
        <dbReference type="EMBL" id="ROQ19574.1"/>
    </source>
</evidence>
<evidence type="ECO:0000256" key="8">
    <source>
        <dbReference type="ARBA" id="ARBA00022884"/>
    </source>
</evidence>
<keyword evidence="7 12" id="KW-0521">NADP</keyword>
<dbReference type="InterPro" id="IPR032887">
    <property type="entry name" value="DusB"/>
</dbReference>
<dbReference type="InterPro" id="IPR001269">
    <property type="entry name" value="DUS_fam"/>
</dbReference>
<feature type="binding site" evidence="12 15">
    <location>
        <position position="172"/>
    </location>
    <ligand>
        <name>FMN</name>
        <dbReference type="ChEBI" id="CHEBI:58210"/>
    </ligand>
</feature>
<evidence type="ECO:0000256" key="10">
    <source>
        <dbReference type="ARBA" id="ARBA00048205"/>
    </source>
</evidence>
<dbReference type="PIRSF" id="PIRSF006621">
    <property type="entry name" value="Dus"/>
    <property type="match status" value="1"/>
</dbReference>
<sequence>MLVPNPGPNGYHSQPFPGLSVTAIETLEQVSRVFRIGTHQIDSRVILAPMAGVTDRPFRQLCRKLGAGLVVSEMVTSDASLWNSRKSRLRLDHAGESEPISVQIAGGDPAMMADAARLNADNGAQIIDINMGCPAKKVCKKAAGSALLRDEPLVADILQAVVAATNLPVTLKIRTGWDRDNRNAVRVARMAEDIGIQALAVHGRTRADRYQGQAEYDTIAAVVDAVTIPVFANGDIDSPYKAQQVLDQTGAHAVMIGRAAQGRPWIFREIDHYLRFGRTVPEPSLTEVRDILSSHLRDLYGFYGDYLGPRIARKHLGWYLQTVPGSDPFRQAFNRMDNAQEQLDSVLKYFEQLIEQEDQAA</sequence>
<feature type="binding site" evidence="12 15">
    <location>
        <begin position="257"/>
        <end position="258"/>
    </location>
    <ligand>
        <name>FMN</name>
        <dbReference type="ChEBI" id="CHEBI:58210"/>
    </ligand>
</feature>
<feature type="binding site" evidence="12 15">
    <location>
        <begin position="49"/>
        <end position="51"/>
    </location>
    <ligand>
        <name>FMN</name>
        <dbReference type="ChEBI" id="CHEBI:58210"/>
    </ligand>
</feature>
<evidence type="ECO:0000256" key="15">
    <source>
        <dbReference type="PIRSR" id="PIRSR006621-2"/>
    </source>
</evidence>
<keyword evidence="9 12" id="KW-0560">Oxidoreductase</keyword>
<feature type="binding site" evidence="12 15">
    <location>
        <position position="103"/>
    </location>
    <ligand>
        <name>FMN</name>
        <dbReference type="ChEBI" id="CHEBI:58210"/>
    </ligand>
</feature>
<evidence type="ECO:0000256" key="2">
    <source>
        <dbReference type="ARBA" id="ARBA00002790"/>
    </source>
</evidence>
<comment type="similarity">
    <text evidence="13">Belongs to the dus family.</text>
</comment>
<dbReference type="Pfam" id="PF01207">
    <property type="entry name" value="Dus"/>
    <property type="match status" value="1"/>
</dbReference>
<feature type="domain" description="DUS-like FMN-binding" evidence="16">
    <location>
        <begin position="46"/>
        <end position="348"/>
    </location>
</feature>
<evidence type="ECO:0000256" key="11">
    <source>
        <dbReference type="ARBA" id="ARBA00048802"/>
    </source>
</evidence>
<keyword evidence="18" id="KW-1185">Reference proteome</keyword>
<evidence type="ECO:0000256" key="14">
    <source>
        <dbReference type="PIRSR" id="PIRSR006621-1"/>
    </source>
</evidence>
<dbReference type="Proteomes" id="UP000273643">
    <property type="component" value="Unassembled WGS sequence"/>
</dbReference>
<dbReference type="InterPro" id="IPR035587">
    <property type="entry name" value="DUS-like_FMN-bd"/>
</dbReference>